<feature type="compositionally biased region" description="Basic and acidic residues" evidence="1">
    <location>
        <begin position="34"/>
        <end position="48"/>
    </location>
</feature>
<feature type="region of interest" description="Disordered" evidence="1">
    <location>
        <begin position="662"/>
        <end position="698"/>
    </location>
</feature>
<gene>
    <name evidence="2" type="primary">WBGene00282454</name>
</gene>
<feature type="compositionally biased region" description="Basic and acidic residues" evidence="1">
    <location>
        <begin position="415"/>
        <end position="424"/>
    </location>
</feature>
<dbReference type="Proteomes" id="UP000005239">
    <property type="component" value="Unassembled WGS sequence"/>
</dbReference>
<proteinExistence type="predicted"/>
<accession>A0A8R1UYR0</accession>
<feature type="region of interest" description="Disordered" evidence="1">
    <location>
        <begin position="179"/>
        <end position="208"/>
    </location>
</feature>
<feature type="compositionally biased region" description="Basic and acidic residues" evidence="1">
    <location>
        <begin position="685"/>
        <end position="698"/>
    </location>
</feature>
<feature type="compositionally biased region" description="Low complexity" evidence="1">
    <location>
        <begin position="674"/>
        <end position="684"/>
    </location>
</feature>
<feature type="compositionally biased region" description="Basic and acidic residues" evidence="1">
    <location>
        <begin position="361"/>
        <end position="371"/>
    </location>
</feature>
<feature type="region of interest" description="Disordered" evidence="1">
    <location>
        <begin position="287"/>
        <end position="316"/>
    </location>
</feature>
<feature type="compositionally biased region" description="Basic and acidic residues" evidence="1">
    <location>
        <begin position="9"/>
        <end position="25"/>
    </location>
</feature>
<reference evidence="2" key="2">
    <citation type="submission" date="2022-06" db="UniProtKB">
        <authorList>
            <consortium name="EnsemblMetazoa"/>
        </authorList>
    </citation>
    <scope>IDENTIFICATION</scope>
    <source>
        <strain evidence="2">PS312</strain>
    </source>
</reference>
<feature type="compositionally biased region" description="Basic and acidic residues" evidence="1">
    <location>
        <begin position="79"/>
        <end position="107"/>
    </location>
</feature>
<feature type="region of interest" description="Disordered" evidence="1">
    <location>
        <begin position="449"/>
        <end position="477"/>
    </location>
</feature>
<feature type="region of interest" description="Disordered" evidence="1">
    <location>
        <begin position="233"/>
        <end position="262"/>
    </location>
</feature>
<feature type="compositionally biased region" description="Basic and acidic residues" evidence="1">
    <location>
        <begin position="199"/>
        <end position="208"/>
    </location>
</feature>
<dbReference type="EnsemblMetazoa" id="PPA44085.1">
    <property type="protein sequence ID" value="PPA44085.1"/>
    <property type="gene ID" value="WBGene00282454"/>
</dbReference>
<feature type="region of interest" description="Disordered" evidence="1">
    <location>
        <begin position="557"/>
        <end position="586"/>
    </location>
</feature>
<feature type="compositionally biased region" description="Low complexity" evidence="1">
    <location>
        <begin position="404"/>
        <end position="414"/>
    </location>
</feature>
<name>A0A2A6CXX3_PRIPA</name>
<feature type="region of interest" description="Disordered" evidence="1">
    <location>
        <begin position="125"/>
        <end position="154"/>
    </location>
</feature>
<feature type="compositionally biased region" description="Basic and acidic residues" evidence="1">
    <location>
        <begin position="577"/>
        <end position="586"/>
    </location>
</feature>
<feature type="compositionally biased region" description="Low complexity" evidence="1">
    <location>
        <begin position="512"/>
        <end position="522"/>
    </location>
</feature>
<feature type="region of interest" description="Disordered" evidence="1">
    <location>
        <begin position="1"/>
        <end position="107"/>
    </location>
</feature>
<feature type="region of interest" description="Disordered" evidence="1">
    <location>
        <begin position="503"/>
        <end position="531"/>
    </location>
</feature>
<feature type="compositionally biased region" description="Low complexity" evidence="1">
    <location>
        <begin position="566"/>
        <end position="576"/>
    </location>
</feature>
<feature type="compositionally biased region" description="Low complexity" evidence="1">
    <location>
        <begin position="296"/>
        <end position="306"/>
    </location>
</feature>
<feature type="region of interest" description="Disordered" evidence="1">
    <location>
        <begin position="611"/>
        <end position="641"/>
    </location>
</feature>
<feature type="compositionally biased region" description="Basic and acidic residues" evidence="1">
    <location>
        <begin position="125"/>
        <end position="138"/>
    </location>
</feature>
<feature type="compositionally biased region" description="Basic and acidic residues" evidence="1">
    <location>
        <begin position="307"/>
        <end position="316"/>
    </location>
</feature>
<feature type="compositionally biased region" description="Basic and acidic residues" evidence="1">
    <location>
        <begin position="631"/>
        <end position="641"/>
    </location>
</feature>
<protein>
    <submittedName>
        <fullName evidence="2">Uncharacterized protein</fullName>
    </submittedName>
</protein>
<feature type="compositionally biased region" description="Low complexity" evidence="1">
    <location>
        <begin position="242"/>
        <end position="252"/>
    </location>
</feature>
<evidence type="ECO:0000313" key="3">
    <source>
        <dbReference type="Proteomes" id="UP000005239"/>
    </source>
</evidence>
<evidence type="ECO:0000256" key="1">
    <source>
        <dbReference type="SAM" id="MobiDB-lite"/>
    </source>
</evidence>
<organism evidence="2 3">
    <name type="scientific">Pristionchus pacificus</name>
    <name type="common">Parasitic nematode worm</name>
    <dbReference type="NCBI Taxonomy" id="54126"/>
    <lineage>
        <taxon>Eukaryota</taxon>
        <taxon>Metazoa</taxon>
        <taxon>Ecdysozoa</taxon>
        <taxon>Nematoda</taxon>
        <taxon>Chromadorea</taxon>
        <taxon>Rhabditida</taxon>
        <taxon>Rhabditina</taxon>
        <taxon>Diplogasteromorpha</taxon>
        <taxon>Diplogasteroidea</taxon>
        <taxon>Neodiplogasteridae</taxon>
        <taxon>Pristionchus</taxon>
    </lineage>
</organism>
<dbReference type="AlphaFoldDB" id="A0A2A6CXX3"/>
<reference evidence="3" key="1">
    <citation type="journal article" date="2008" name="Nat. Genet.">
        <title>The Pristionchus pacificus genome provides a unique perspective on nematode lifestyle and parasitism.</title>
        <authorList>
            <person name="Dieterich C."/>
            <person name="Clifton S.W."/>
            <person name="Schuster L.N."/>
            <person name="Chinwalla A."/>
            <person name="Delehaunty K."/>
            <person name="Dinkelacker I."/>
            <person name="Fulton L."/>
            <person name="Fulton R."/>
            <person name="Godfrey J."/>
            <person name="Minx P."/>
            <person name="Mitreva M."/>
            <person name="Roeseler W."/>
            <person name="Tian H."/>
            <person name="Witte H."/>
            <person name="Yang S.P."/>
            <person name="Wilson R.K."/>
            <person name="Sommer R.J."/>
        </authorList>
    </citation>
    <scope>NUCLEOTIDE SEQUENCE [LARGE SCALE GENOMIC DNA]</scope>
    <source>
        <strain evidence="3">PS312</strain>
    </source>
</reference>
<feature type="compositionally biased region" description="Basic and acidic residues" evidence="1">
    <location>
        <begin position="453"/>
        <end position="477"/>
    </location>
</feature>
<evidence type="ECO:0000313" key="2">
    <source>
        <dbReference type="EnsemblMetazoa" id="PPA44085.1"/>
    </source>
</evidence>
<keyword evidence="3" id="KW-1185">Reference proteome</keyword>
<feature type="compositionally biased region" description="Basic and acidic residues" evidence="1">
    <location>
        <begin position="253"/>
        <end position="262"/>
    </location>
</feature>
<accession>A0A2A6CXX3</accession>
<feature type="region of interest" description="Disordered" evidence="1">
    <location>
        <begin position="341"/>
        <end position="371"/>
    </location>
</feature>
<sequence>MTACPSHTAEPRSGRPTGEGRREGRPACLASQRTAKDTSEKRFREAARARTRLAMARAASGSSITHSSPDRSATPEASTRTDDRLTCKQNQDKERTNGEAERREHPIDVEERVIVSLDMEWKGKRERRRERSLGREGDSISGYGMEGKEGKEKRTITRHPIDVEERVIVSLDMEWKGKRERRRERSLGSEGDSISGYEMEGKEGKEKRTITRHPIDVEVRVIVSLDMKWKGKRERRRERSLGSEGDSISGYEMEGKEGKEKRTITRHPIDVEVRVIVSLDMKWKGKRERRRERSLGSEGDSISGYEMEGKEGKEKRTITRHPIDVEERVIVSLDMEWKGKRERRRERSLGSEGDSISGYEMEGKEGKEKRTITRHPIDVEVRVIVSLDMKWKGKRERRRERSLGSEGDSISGYEMEGKEGKEKRTITRHPIDVEVRVIVSLDMKWKGKRERRRERSLGSEGDRISGYEMEGKEGKEKRTITRHPIDVEVRVIVSLDMKWKGKRERRRERSLGSEGDSISGYEMEGKEGKEKRTITRHPIDVEVRVIVSLDMKWKGKRERRRERSLGSEGDSISGYEMEGKEGKEKRTITRHPIDVEERVIVSLDMEWKGKRERRRERSLGSEGDSISGYEMEGKEGKEKRTITRHPIDVEVRVIVSLDMKWKGKRERRRERSLGSEGDSISGYEMEGKEGKEKRTITR</sequence>
<feature type="region of interest" description="Disordered" evidence="1">
    <location>
        <begin position="395"/>
        <end position="424"/>
    </location>
</feature>
<feature type="compositionally biased region" description="Polar residues" evidence="1">
    <location>
        <begin position="60"/>
        <end position="78"/>
    </location>
</feature>